<sequence length="22" mass="2582">MLKTPIQVVIYLVPPKGRERPF</sequence>
<evidence type="ECO:0000313" key="1">
    <source>
        <dbReference type="EMBL" id="KAK6771108.1"/>
    </source>
</evidence>
<organism evidence="2 3">
    <name type="scientific">Solanum bulbocastanum</name>
    <name type="common">Wild potato</name>
    <dbReference type="NCBI Taxonomy" id="147425"/>
    <lineage>
        <taxon>Eukaryota</taxon>
        <taxon>Viridiplantae</taxon>
        <taxon>Streptophyta</taxon>
        <taxon>Embryophyta</taxon>
        <taxon>Tracheophyta</taxon>
        <taxon>Spermatophyta</taxon>
        <taxon>Magnoliopsida</taxon>
        <taxon>eudicotyledons</taxon>
        <taxon>Gunneridae</taxon>
        <taxon>Pentapetalae</taxon>
        <taxon>asterids</taxon>
        <taxon>lamiids</taxon>
        <taxon>Solanales</taxon>
        <taxon>Solanaceae</taxon>
        <taxon>Solanoideae</taxon>
        <taxon>Solaneae</taxon>
        <taxon>Solanum</taxon>
    </lineage>
</organism>
<protein>
    <submittedName>
        <fullName evidence="2">Uncharacterized protein</fullName>
    </submittedName>
</protein>
<proteinExistence type="predicted"/>
<comment type="caution">
    <text evidence="2">The sequence shown here is derived from an EMBL/GenBank/DDBJ whole genome shotgun (WGS) entry which is preliminary data.</text>
</comment>
<accession>A0AAN8XZD2</accession>
<keyword evidence="3" id="KW-1185">Reference proteome</keyword>
<dbReference type="Proteomes" id="UP001371456">
    <property type="component" value="Unassembled WGS sequence"/>
</dbReference>
<gene>
    <name evidence="2" type="ORF">RDI58_031408</name>
    <name evidence="1" type="ORF">RDI58_031647</name>
</gene>
<dbReference type="EMBL" id="JBANQN010000325">
    <property type="protein sequence ID" value="KAK6771108.1"/>
    <property type="molecule type" value="Genomic_DNA"/>
</dbReference>
<evidence type="ECO:0000313" key="3">
    <source>
        <dbReference type="Proteomes" id="UP001371456"/>
    </source>
</evidence>
<dbReference type="AlphaFoldDB" id="A0AAN8XZD2"/>
<reference evidence="2 3" key="1">
    <citation type="submission" date="2024-02" db="EMBL/GenBank/DDBJ databases">
        <title>de novo genome assembly of Solanum bulbocastanum strain 11H21.</title>
        <authorList>
            <person name="Hosaka A.J."/>
        </authorList>
    </citation>
    <scope>NUCLEOTIDE SEQUENCE [LARGE SCALE GENOMIC DNA]</scope>
    <source>
        <tissue evidence="2">Young leaves</tissue>
    </source>
</reference>
<evidence type="ECO:0000313" key="2">
    <source>
        <dbReference type="EMBL" id="KAK6771343.1"/>
    </source>
</evidence>
<dbReference type="EMBL" id="JBANQN010000267">
    <property type="protein sequence ID" value="KAK6771343.1"/>
    <property type="molecule type" value="Genomic_DNA"/>
</dbReference>
<name>A0AAN8XZD2_SOLBU</name>